<evidence type="ECO:0000313" key="12">
    <source>
        <dbReference type="EMBL" id="GAB63974.1"/>
    </source>
</evidence>
<keyword evidence="8 11" id="KW-0067">ATP-binding</keyword>
<keyword evidence="4 11" id="KW-0028">Amino-acid biosynthesis</keyword>
<feature type="binding site" evidence="11">
    <location>
        <position position="14"/>
    </location>
    <ligand>
        <name>Mg(2+)</name>
        <dbReference type="ChEBI" id="CHEBI:18420"/>
    </ligand>
</feature>
<feature type="binding site" evidence="11">
    <location>
        <position position="32"/>
    </location>
    <ligand>
        <name>substrate</name>
    </ligand>
</feature>
<gene>
    <name evidence="11" type="primary">aroK</name>
    <name evidence="12" type="ORF">KSU1_D0665</name>
</gene>
<dbReference type="GO" id="GO:0005524">
    <property type="term" value="F:ATP binding"/>
    <property type="evidence" value="ECO:0007669"/>
    <property type="project" value="UniProtKB-UniRule"/>
</dbReference>
<keyword evidence="11" id="KW-0460">Magnesium</keyword>
<accession>I3IQH9</accession>
<dbReference type="Pfam" id="PF01202">
    <property type="entry name" value="SKI"/>
    <property type="match status" value="1"/>
</dbReference>
<comment type="subcellular location">
    <subcellularLocation>
        <location evidence="11">Cytoplasm</location>
    </subcellularLocation>
</comment>
<evidence type="ECO:0000256" key="10">
    <source>
        <dbReference type="ARBA" id="ARBA00048567"/>
    </source>
</evidence>
<dbReference type="OrthoDB" id="9800332at2"/>
<comment type="similarity">
    <text evidence="2 11">Belongs to the shikimate kinase family.</text>
</comment>
<keyword evidence="6 11" id="KW-0547">Nucleotide-binding</keyword>
<dbReference type="EMBL" id="BAFH01000004">
    <property type="protein sequence ID" value="GAB63974.1"/>
    <property type="molecule type" value="Genomic_DNA"/>
</dbReference>
<feature type="binding site" evidence="11">
    <location>
        <position position="139"/>
    </location>
    <ligand>
        <name>substrate</name>
    </ligand>
</feature>
<keyword evidence="5 11" id="KW-0808">Transferase</keyword>
<comment type="cofactor">
    <cofactor evidence="11">
        <name>Mg(2+)</name>
        <dbReference type="ChEBI" id="CHEBI:18420"/>
    </cofactor>
    <text evidence="11">Binds 1 Mg(2+) ion per subunit.</text>
</comment>
<evidence type="ECO:0000256" key="1">
    <source>
        <dbReference type="ARBA" id="ARBA00004842"/>
    </source>
</evidence>
<evidence type="ECO:0000256" key="4">
    <source>
        <dbReference type="ARBA" id="ARBA00022605"/>
    </source>
</evidence>
<dbReference type="GO" id="GO:0000287">
    <property type="term" value="F:magnesium ion binding"/>
    <property type="evidence" value="ECO:0007669"/>
    <property type="project" value="UniProtKB-UniRule"/>
</dbReference>
<dbReference type="GO" id="GO:0005829">
    <property type="term" value="C:cytosol"/>
    <property type="evidence" value="ECO:0007669"/>
    <property type="project" value="TreeGrafter"/>
</dbReference>
<dbReference type="Proteomes" id="UP000002985">
    <property type="component" value="Unassembled WGS sequence"/>
</dbReference>
<proteinExistence type="inferred from homology"/>
<dbReference type="InterPro" id="IPR027417">
    <property type="entry name" value="P-loop_NTPase"/>
</dbReference>
<dbReference type="UniPathway" id="UPA00053">
    <property type="reaction ID" value="UER00088"/>
</dbReference>
<keyword evidence="13" id="KW-1185">Reference proteome</keyword>
<dbReference type="InterPro" id="IPR023000">
    <property type="entry name" value="Shikimate_kinase_CS"/>
</dbReference>
<dbReference type="GO" id="GO:0008652">
    <property type="term" value="P:amino acid biosynthetic process"/>
    <property type="evidence" value="ECO:0007669"/>
    <property type="project" value="UniProtKB-KW"/>
</dbReference>
<comment type="catalytic activity">
    <reaction evidence="10 11">
        <text>shikimate + ATP = 3-phosphoshikimate + ADP + H(+)</text>
        <dbReference type="Rhea" id="RHEA:13121"/>
        <dbReference type="ChEBI" id="CHEBI:15378"/>
        <dbReference type="ChEBI" id="CHEBI:30616"/>
        <dbReference type="ChEBI" id="CHEBI:36208"/>
        <dbReference type="ChEBI" id="CHEBI:145989"/>
        <dbReference type="ChEBI" id="CHEBI:456216"/>
        <dbReference type="EC" id="2.7.1.71"/>
    </reaction>
</comment>
<evidence type="ECO:0000313" key="13">
    <source>
        <dbReference type="Proteomes" id="UP000002985"/>
    </source>
</evidence>
<comment type="subunit">
    <text evidence="11">Monomer.</text>
</comment>
<evidence type="ECO:0000256" key="7">
    <source>
        <dbReference type="ARBA" id="ARBA00022777"/>
    </source>
</evidence>
<dbReference type="CDD" id="cd00464">
    <property type="entry name" value="SK"/>
    <property type="match status" value="1"/>
</dbReference>
<feature type="binding site" evidence="11">
    <location>
        <position position="78"/>
    </location>
    <ligand>
        <name>substrate</name>
    </ligand>
</feature>
<dbReference type="SUPFAM" id="SSF52540">
    <property type="entry name" value="P-loop containing nucleoside triphosphate hydrolases"/>
    <property type="match status" value="1"/>
</dbReference>
<dbReference type="STRING" id="247490.KSU1_D0665"/>
<evidence type="ECO:0000256" key="6">
    <source>
        <dbReference type="ARBA" id="ARBA00022741"/>
    </source>
</evidence>
<keyword evidence="7 11" id="KW-0418">Kinase</keyword>
<organism evidence="12 13">
    <name type="scientific">Candidatus Jettenia caeni</name>
    <dbReference type="NCBI Taxonomy" id="247490"/>
    <lineage>
        <taxon>Bacteria</taxon>
        <taxon>Pseudomonadati</taxon>
        <taxon>Planctomycetota</taxon>
        <taxon>Candidatus Brocadiia</taxon>
        <taxon>Candidatus Brocadiales</taxon>
        <taxon>Candidatus Brocadiaceae</taxon>
        <taxon>Candidatus Jettenia</taxon>
    </lineage>
</organism>
<keyword evidence="11" id="KW-0479">Metal-binding</keyword>
<evidence type="ECO:0000256" key="8">
    <source>
        <dbReference type="ARBA" id="ARBA00022840"/>
    </source>
</evidence>
<dbReference type="eggNOG" id="COG0703">
    <property type="taxonomic scope" value="Bacteria"/>
</dbReference>
<evidence type="ECO:0000256" key="2">
    <source>
        <dbReference type="ARBA" id="ARBA00006997"/>
    </source>
</evidence>
<dbReference type="EC" id="2.7.1.71" evidence="3 11"/>
<dbReference type="Gene3D" id="3.40.50.300">
    <property type="entry name" value="P-loop containing nucleotide triphosphate hydrolases"/>
    <property type="match status" value="1"/>
</dbReference>
<evidence type="ECO:0000256" key="3">
    <source>
        <dbReference type="ARBA" id="ARBA00012154"/>
    </source>
</evidence>
<keyword evidence="11" id="KW-0963">Cytoplasm</keyword>
<comment type="pathway">
    <text evidence="1 11">Metabolic intermediate biosynthesis; chorismate biosynthesis; chorismate from D-erythrose 4-phosphate and phosphoenolpyruvate: step 5/7.</text>
</comment>
<dbReference type="PANTHER" id="PTHR21087">
    <property type="entry name" value="SHIKIMATE KINASE"/>
    <property type="match status" value="1"/>
</dbReference>
<dbReference type="GO" id="GO:0009423">
    <property type="term" value="P:chorismate biosynthetic process"/>
    <property type="evidence" value="ECO:0007669"/>
    <property type="project" value="UniProtKB-UniRule"/>
</dbReference>
<keyword evidence="9 11" id="KW-0057">Aromatic amino acid biosynthesis</keyword>
<comment type="caution">
    <text evidence="12">The sequence shown here is derived from an EMBL/GenBank/DDBJ whole genome shotgun (WGS) entry which is preliminary data.</text>
</comment>
<comment type="function">
    <text evidence="11">Catalyzes the specific phosphorylation of the 3-hydroxyl group of shikimic acid using ATP as a cosubstrate.</text>
</comment>
<dbReference type="HAMAP" id="MF_00109">
    <property type="entry name" value="Shikimate_kinase"/>
    <property type="match status" value="1"/>
</dbReference>
<feature type="binding site" evidence="11">
    <location>
        <begin position="10"/>
        <end position="15"/>
    </location>
    <ligand>
        <name>ATP</name>
        <dbReference type="ChEBI" id="CHEBI:30616"/>
    </ligand>
</feature>
<evidence type="ECO:0000256" key="5">
    <source>
        <dbReference type="ARBA" id="ARBA00022679"/>
    </source>
</evidence>
<dbReference type="GO" id="GO:0004765">
    <property type="term" value="F:shikimate kinase activity"/>
    <property type="evidence" value="ECO:0007669"/>
    <property type="project" value="UniProtKB-UniRule"/>
</dbReference>
<evidence type="ECO:0000256" key="11">
    <source>
        <dbReference type="HAMAP-Rule" id="MF_00109"/>
    </source>
</evidence>
<feature type="binding site" evidence="11">
    <location>
        <position position="120"/>
    </location>
    <ligand>
        <name>ATP</name>
        <dbReference type="ChEBI" id="CHEBI:30616"/>
    </ligand>
</feature>
<sequence>MNIILIGFRGTGKTTIGRILAQRLGKVFIDADEYLEQREKRTIQNIFAEGGEDLFRDIEVRIIEELCRLNDTIIATGGGVILREENVRRLKRNGIVILLEADVNTIYKRIYENIQTQHKRPNLTNLNGYQEIEYLLAYRRSLYDKAADFVFDTTVLPINDTVNKIIAFTQNYTVALKNCSNV</sequence>
<dbReference type="PANTHER" id="PTHR21087:SF16">
    <property type="entry name" value="SHIKIMATE KINASE 1, CHLOROPLASTIC"/>
    <property type="match status" value="1"/>
</dbReference>
<dbReference type="InterPro" id="IPR000623">
    <property type="entry name" value="Shikimate_kinase/TSH1"/>
</dbReference>
<evidence type="ECO:0000256" key="9">
    <source>
        <dbReference type="ARBA" id="ARBA00023141"/>
    </source>
</evidence>
<reference evidence="12 13" key="1">
    <citation type="journal article" date="2012" name="FEBS Lett.">
        <title>Anammox organism KSU-1 expresses a NirK-type copper-containing nitrite reductase instead of a NirS-type with cytochrome cd1.</title>
        <authorList>
            <person name="Hira D."/>
            <person name="Toh H."/>
            <person name="Migita C.T."/>
            <person name="Okubo H."/>
            <person name="Nishiyama T."/>
            <person name="Hattori M."/>
            <person name="Furukawa K."/>
            <person name="Fujii T."/>
        </authorList>
    </citation>
    <scope>NUCLEOTIDE SEQUENCE [LARGE SCALE GENOMIC DNA]</scope>
</reference>
<dbReference type="InterPro" id="IPR031322">
    <property type="entry name" value="Shikimate/glucono_kinase"/>
</dbReference>
<dbReference type="PRINTS" id="PR01100">
    <property type="entry name" value="SHIKIMTKNASE"/>
</dbReference>
<dbReference type="GO" id="GO:0009073">
    <property type="term" value="P:aromatic amino acid family biosynthetic process"/>
    <property type="evidence" value="ECO:0007669"/>
    <property type="project" value="UniProtKB-KW"/>
</dbReference>
<name>I3IQH9_9BACT</name>
<dbReference type="PROSITE" id="PS01128">
    <property type="entry name" value="SHIKIMATE_KINASE"/>
    <property type="match status" value="1"/>
</dbReference>
<dbReference type="AlphaFoldDB" id="I3IQH9"/>
<protein>
    <recommendedName>
        <fullName evidence="3 11">Shikimate kinase</fullName>
        <shortName evidence="11">SK</shortName>
        <ecNumber evidence="3 11">2.7.1.71</ecNumber>
    </recommendedName>
</protein>
<feature type="binding site" evidence="11">
    <location>
        <position position="56"/>
    </location>
    <ligand>
        <name>substrate</name>
    </ligand>
</feature>
<comment type="caution">
    <text evidence="11">Lacks conserved residue(s) required for the propagation of feature annotation.</text>
</comment>